<reference evidence="2 3" key="1">
    <citation type="submission" date="2017-08" db="EMBL/GenBank/DDBJ databases">
        <title>The complete genome sequence of moderately halophilic actinomycete Actinopolyspora erythraea YIM 90600, the producer of novel erythromycin, novel actinopolysporins A-C and tubercidin.</title>
        <authorList>
            <person name="Yin M."/>
            <person name="Tang S."/>
        </authorList>
    </citation>
    <scope>NUCLEOTIDE SEQUENCE [LARGE SCALE GENOMIC DNA]</scope>
    <source>
        <strain evidence="2 3">YIM 90600</strain>
    </source>
</reference>
<evidence type="ECO:0000313" key="2">
    <source>
        <dbReference type="EMBL" id="ASU77395.1"/>
    </source>
</evidence>
<dbReference type="PANTHER" id="PTHR31270:SF1">
    <property type="entry name" value="GLUTAMINYL-PEPTIDE CYCLOTRANSFERASE"/>
    <property type="match status" value="1"/>
</dbReference>
<keyword evidence="2" id="KW-0808">Transferase</keyword>
<gene>
    <name evidence="2" type="ORF">CDG81_02725</name>
</gene>
<dbReference type="Pfam" id="PF05096">
    <property type="entry name" value="Glu_cyclase_2"/>
    <property type="match status" value="1"/>
</dbReference>
<dbReference type="OrthoDB" id="9783700at2"/>
<dbReference type="AlphaFoldDB" id="A0A223RNQ7"/>
<accession>A0A223RNQ7</accession>
<evidence type="ECO:0000256" key="1">
    <source>
        <dbReference type="SAM" id="MobiDB-lite"/>
    </source>
</evidence>
<dbReference type="EMBL" id="CP022752">
    <property type="protein sequence ID" value="ASU77395.1"/>
    <property type="molecule type" value="Genomic_DNA"/>
</dbReference>
<sequence>MLACLVPLVALTLTGCGTSQQPEQHGEEGRDQSEQGLWHGGSVPHLRADVIHVLPHDPSLFTQGLEIDAGTLYESTGKRGESVLRAMSLTTGEESARVHLPDRFFGEGITLTGDRIWQLTWTSGTAILRDRAELREIRRVDYEGEGWGLCSFSDELVMSDGSDELTFRDPESFAERGGVAVRLGGDPVTDLNELECVGDSVWANVWQTDLIVRIDPKTGRVTAVVDAGGLLSEQRAERAGVLNGIAATDEPGEFLLTGKNWPSMFRVRFVPVR</sequence>
<feature type="compositionally biased region" description="Basic and acidic residues" evidence="1">
    <location>
        <begin position="24"/>
        <end position="33"/>
    </location>
</feature>
<organism evidence="2 3">
    <name type="scientific">Actinopolyspora erythraea</name>
    <dbReference type="NCBI Taxonomy" id="414996"/>
    <lineage>
        <taxon>Bacteria</taxon>
        <taxon>Bacillati</taxon>
        <taxon>Actinomycetota</taxon>
        <taxon>Actinomycetes</taxon>
        <taxon>Actinopolysporales</taxon>
        <taxon>Actinopolysporaceae</taxon>
        <taxon>Actinopolyspora</taxon>
    </lineage>
</organism>
<dbReference type="Proteomes" id="UP000215043">
    <property type="component" value="Chromosome"/>
</dbReference>
<dbReference type="SUPFAM" id="SSF50969">
    <property type="entry name" value="YVTN repeat-like/Quinoprotein amine dehydrogenase"/>
    <property type="match status" value="1"/>
</dbReference>
<proteinExistence type="predicted"/>
<name>A0A223RNQ7_9ACTN</name>
<dbReference type="InterPro" id="IPR007788">
    <property type="entry name" value="QCT"/>
</dbReference>
<dbReference type="InterPro" id="IPR011044">
    <property type="entry name" value="Quino_amine_DH_bsu"/>
</dbReference>
<protein>
    <submittedName>
        <fullName evidence="2">Glutaminyl-peptide cyclotransferase</fullName>
    </submittedName>
</protein>
<evidence type="ECO:0000313" key="3">
    <source>
        <dbReference type="Proteomes" id="UP000215043"/>
    </source>
</evidence>
<feature type="region of interest" description="Disordered" evidence="1">
    <location>
        <begin position="16"/>
        <end position="39"/>
    </location>
</feature>
<dbReference type="PANTHER" id="PTHR31270">
    <property type="entry name" value="GLUTAMINYL-PEPTIDE CYCLOTRANSFERASE"/>
    <property type="match status" value="1"/>
</dbReference>
<dbReference type="GO" id="GO:0016603">
    <property type="term" value="F:glutaminyl-peptide cyclotransferase activity"/>
    <property type="evidence" value="ECO:0007669"/>
    <property type="project" value="InterPro"/>
</dbReference>
<dbReference type="KEGG" id="aey:CDG81_02725"/>